<sequence>MARKKTTVYIDEELLTAAKVAAARSRKHEYEVFEEALRSHLGLREAVEGIRDSAEDNAVDEQEALRIAYAELDAAREGHYHARSVGCRAD</sequence>
<dbReference type="RefSeq" id="WP_114454384.1">
    <property type="nucleotide sequence ID" value="NZ_QPJC01000012.1"/>
</dbReference>
<dbReference type="EMBL" id="QPJC01000012">
    <property type="protein sequence ID" value="RCW40236.1"/>
    <property type="molecule type" value="Genomic_DNA"/>
</dbReference>
<proteinExistence type="predicted"/>
<evidence type="ECO:0000313" key="2">
    <source>
        <dbReference type="Proteomes" id="UP000253495"/>
    </source>
</evidence>
<name>A0A368VG18_9ACTN</name>
<dbReference type="OrthoDB" id="5193402at2"/>
<dbReference type="AlphaFoldDB" id="A0A368VG18"/>
<protein>
    <submittedName>
        <fullName evidence="1">Uncharacterized protein</fullName>
    </submittedName>
</protein>
<evidence type="ECO:0000313" key="1">
    <source>
        <dbReference type="EMBL" id="RCW40236.1"/>
    </source>
</evidence>
<dbReference type="Proteomes" id="UP000253495">
    <property type="component" value="Unassembled WGS sequence"/>
</dbReference>
<accession>A0A368VG18</accession>
<gene>
    <name evidence="1" type="ORF">DFQ14_112117</name>
</gene>
<organism evidence="1 2">
    <name type="scientific">Halopolyspora algeriensis</name>
    <dbReference type="NCBI Taxonomy" id="1500506"/>
    <lineage>
        <taxon>Bacteria</taxon>
        <taxon>Bacillati</taxon>
        <taxon>Actinomycetota</taxon>
        <taxon>Actinomycetes</taxon>
        <taxon>Actinomycetes incertae sedis</taxon>
        <taxon>Halopolyspora</taxon>
    </lineage>
</organism>
<reference evidence="1 2" key="1">
    <citation type="submission" date="2018-07" db="EMBL/GenBank/DDBJ databases">
        <title>Genomic Encyclopedia of Type Strains, Phase III (KMG-III): the genomes of soil and plant-associated and newly described type strains.</title>
        <authorList>
            <person name="Whitman W."/>
        </authorList>
    </citation>
    <scope>NUCLEOTIDE SEQUENCE [LARGE SCALE GENOMIC DNA]</scope>
    <source>
        <strain evidence="1 2">CECT 8575</strain>
    </source>
</reference>
<keyword evidence="2" id="KW-1185">Reference proteome</keyword>
<comment type="caution">
    <text evidence="1">The sequence shown here is derived from an EMBL/GenBank/DDBJ whole genome shotgun (WGS) entry which is preliminary data.</text>
</comment>